<dbReference type="GO" id="GO:0005886">
    <property type="term" value="C:plasma membrane"/>
    <property type="evidence" value="ECO:0007669"/>
    <property type="project" value="UniProtKB-SubCell"/>
</dbReference>
<dbReference type="EMBL" id="JACHJL010000030">
    <property type="protein sequence ID" value="MBB5939928.1"/>
    <property type="molecule type" value="Genomic_DNA"/>
</dbReference>
<feature type="transmembrane region" description="Helical" evidence="7">
    <location>
        <begin position="160"/>
        <end position="179"/>
    </location>
</feature>
<dbReference type="RefSeq" id="WP_184579650.1">
    <property type="nucleotide sequence ID" value="NZ_JACHJL010000030.1"/>
</dbReference>
<dbReference type="InterPro" id="IPR011701">
    <property type="entry name" value="MFS"/>
</dbReference>
<keyword evidence="4 7" id="KW-0472">Membrane</keyword>
<dbReference type="SUPFAM" id="SSF103473">
    <property type="entry name" value="MFS general substrate transporter"/>
    <property type="match status" value="2"/>
</dbReference>
<keyword evidence="5" id="KW-0046">Antibiotic resistance</keyword>
<organism evidence="9 10">
    <name type="scientific">Streptomyces zagrosensis</name>
    <dbReference type="NCBI Taxonomy" id="1042984"/>
    <lineage>
        <taxon>Bacteria</taxon>
        <taxon>Bacillati</taxon>
        <taxon>Actinomycetota</taxon>
        <taxon>Actinomycetes</taxon>
        <taxon>Kitasatosporales</taxon>
        <taxon>Streptomycetaceae</taxon>
        <taxon>Streptomyces</taxon>
    </lineage>
</organism>
<feature type="transmembrane region" description="Helical" evidence="7">
    <location>
        <begin position="30"/>
        <end position="54"/>
    </location>
</feature>
<comment type="subcellular location">
    <subcellularLocation>
        <location evidence="1">Cell membrane</location>
        <topology evidence="1">Multi-pass membrane protein</topology>
    </subcellularLocation>
</comment>
<dbReference type="CDD" id="cd17321">
    <property type="entry name" value="MFS_MMR_MDR_like"/>
    <property type="match status" value="1"/>
</dbReference>
<feature type="transmembrane region" description="Helical" evidence="7">
    <location>
        <begin position="422"/>
        <end position="445"/>
    </location>
</feature>
<keyword evidence="3 7" id="KW-1133">Transmembrane helix</keyword>
<dbReference type="Gene3D" id="1.20.1720.10">
    <property type="entry name" value="Multidrug resistance protein D"/>
    <property type="match status" value="1"/>
</dbReference>
<feature type="transmembrane region" description="Helical" evidence="7">
    <location>
        <begin position="357"/>
        <end position="376"/>
    </location>
</feature>
<evidence type="ECO:0000256" key="7">
    <source>
        <dbReference type="SAM" id="Phobius"/>
    </source>
</evidence>
<sequence>MTPFPTQSGEAAPGAPSPPQPATVSGRSAVIALVVVLVAAFMELLDATIVSVAAPVIARDLAASEAAVQWMVAGYTLALGAGLITGGRVGDQFGRRRVFLLGLASFALASAACAFAANPATLICTRVAQGVAGGLMVPQVFGIIRSVFPPAARARAFGAYGAVLGLASVAGPLLGGLLVEADVFGLGWRTIFWINVPIALIGLVLGARVLPESSTSDRTRLDLPGAALAAALAVLVLLPLVQGRDWGWPWWGFALLALAVPTGALFWWRERNLVAGGGQPILDPALLRVRAFSGGLAASGLFFGALGSFFLMLSLYLQWGTGRSAWQTGLVILPYAIGSIITSGIGVQFAARAGRTLLISGALVLAASQVHLLLVVRSGAEPSYWQLAAPLFIGGLGLGLTAPSLMNVVLAGVPAKDAGAAGGVLTTVGQLGNSLGVAALGVLFFAELDASFGDGAPPHAAYGDALTAVLPWQVACYLAAAALMLLLPKAAKPD</sequence>
<proteinExistence type="predicted"/>
<feature type="transmembrane region" description="Helical" evidence="7">
    <location>
        <begin position="329"/>
        <end position="350"/>
    </location>
</feature>
<keyword evidence="10" id="KW-1185">Reference proteome</keyword>
<dbReference type="PANTHER" id="PTHR42718">
    <property type="entry name" value="MAJOR FACILITATOR SUPERFAMILY MULTIDRUG TRANSPORTER MFSC"/>
    <property type="match status" value="1"/>
</dbReference>
<dbReference type="AlphaFoldDB" id="A0A7W9QHT6"/>
<feature type="transmembrane region" description="Helical" evidence="7">
    <location>
        <begin position="248"/>
        <end position="268"/>
    </location>
</feature>
<dbReference type="Pfam" id="PF07690">
    <property type="entry name" value="MFS_1"/>
    <property type="match status" value="1"/>
</dbReference>
<feature type="transmembrane region" description="Helical" evidence="7">
    <location>
        <begin position="66"/>
        <end position="86"/>
    </location>
</feature>
<evidence type="ECO:0000256" key="6">
    <source>
        <dbReference type="SAM" id="MobiDB-lite"/>
    </source>
</evidence>
<dbReference type="PROSITE" id="PS50850">
    <property type="entry name" value="MFS"/>
    <property type="match status" value="1"/>
</dbReference>
<dbReference type="GO" id="GO:0046677">
    <property type="term" value="P:response to antibiotic"/>
    <property type="evidence" value="ECO:0007669"/>
    <property type="project" value="UniProtKB-KW"/>
</dbReference>
<dbReference type="InterPro" id="IPR020846">
    <property type="entry name" value="MFS_dom"/>
</dbReference>
<name>A0A7W9QHT6_9ACTN</name>
<feature type="transmembrane region" description="Helical" evidence="7">
    <location>
        <begin position="129"/>
        <end position="148"/>
    </location>
</feature>
<comment type="caution">
    <text evidence="9">The sequence shown here is derived from an EMBL/GenBank/DDBJ whole genome shotgun (WGS) entry which is preliminary data.</text>
</comment>
<feature type="transmembrane region" description="Helical" evidence="7">
    <location>
        <begin position="465"/>
        <end position="487"/>
    </location>
</feature>
<feature type="transmembrane region" description="Helical" evidence="7">
    <location>
        <begin position="388"/>
        <end position="410"/>
    </location>
</feature>
<evidence type="ECO:0000313" key="9">
    <source>
        <dbReference type="EMBL" id="MBB5939928.1"/>
    </source>
</evidence>
<evidence type="ECO:0000313" key="10">
    <source>
        <dbReference type="Proteomes" id="UP000588098"/>
    </source>
</evidence>
<dbReference type="InterPro" id="IPR036259">
    <property type="entry name" value="MFS_trans_sf"/>
</dbReference>
<feature type="transmembrane region" description="Helical" evidence="7">
    <location>
        <begin position="191"/>
        <end position="211"/>
    </location>
</feature>
<dbReference type="PRINTS" id="PR01035">
    <property type="entry name" value="TCRTETA"/>
</dbReference>
<evidence type="ECO:0000256" key="5">
    <source>
        <dbReference type="ARBA" id="ARBA00023251"/>
    </source>
</evidence>
<dbReference type="PANTHER" id="PTHR42718:SF39">
    <property type="entry name" value="ACTINORHODIN TRANSPORTER-RELATED"/>
    <property type="match status" value="1"/>
</dbReference>
<accession>A0A7W9QHT6</accession>
<gene>
    <name evidence="9" type="ORF">FHS42_007026</name>
</gene>
<feature type="region of interest" description="Disordered" evidence="6">
    <location>
        <begin position="1"/>
        <end position="20"/>
    </location>
</feature>
<dbReference type="GO" id="GO:0022857">
    <property type="term" value="F:transmembrane transporter activity"/>
    <property type="evidence" value="ECO:0007669"/>
    <property type="project" value="InterPro"/>
</dbReference>
<evidence type="ECO:0000256" key="4">
    <source>
        <dbReference type="ARBA" id="ARBA00023136"/>
    </source>
</evidence>
<dbReference type="InterPro" id="IPR001958">
    <property type="entry name" value="Tet-R_TetA/multi-R_MdtG-like"/>
</dbReference>
<protein>
    <submittedName>
        <fullName evidence="9">EmrB/QacA subfamily drug resistance transporter</fullName>
    </submittedName>
</protein>
<evidence type="ECO:0000259" key="8">
    <source>
        <dbReference type="PROSITE" id="PS50850"/>
    </source>
</evidence>
<keyword evidence="2 7" id="KW-0812">Transmembrane</keyword>
<evidence type="ECO:0000256" key="1">
    <source>
        <dbReference type="ARBA" id="ARBA00004651"/>
    </source>
</evidence>
<dbReference type="Proteomes" id="UP000588098">
    <property type="component" value="Unassembled WGS sequence"/>
</dbReference>
<evidence type="ECO:0000256" key="3">
    <source>
        <dbReference type="ARBA" id="ARBA00022989"/>
    </source>
</evidence>
<feature type="transmembrane region" description="Helical" evidence="7">
    <location>
        <begin position="223"/>
        <end position="242"/>
    </location>
</feature>
<feature type="transmembrane region" description="Helical" evidence="7">
    <location>
        <begin position="98"/>
        <end position="117"/>
    </location>
</feature>
<feature type="domain" description="Major facilitator superfamily (MFS) profile" evidence="8">
    <location>
        <begin position="32"/>
        <end position="491"/>
    </location>
</feature>
<evidence type="ECO:0000256" key="2">
    <source>
        <dbReference type="ARBA" id="ARBA00022692"/>
    </source>
</evidence>
<reference evidence="9 10" key="1">
    <citation type="submission" date="2020-08" db="EMBL/GenBank/DDBJ databases">
        <title>Genomic Encyclopedia of Type Strains, Phase III (KMG-III): the genomes of soil and plant-associated and newly described type strains.</title>
        <authorList>
            <person name="Whitman W."/>
        </authorList>
    </citation>
    <scope>NUCLEOTIDE SEQUENCE [LARGE SCALE GENOMIC DNA]</scope>
    <source>
        <strain evidence="9 10">CECT 8305</strain>
    </source>
</reference>
<feature type="transmembrane region" description="Helical" evidence="7">
    <location>
        <begin position="289"/>
        <end position="317"/>
    </location>
</feature>
<dbReference type="Gene3D" id="1.20.1250.20">
    <property type="entry name" value="MFS general substrate transporter like domains"/>
    <property type="match status" value="1"/>
</dbReference>